<dbReference type="EMBL" id="JACIEV010000005">
    <property type="protein sequence ID" value="MBB4154171.1"/>
    <property type="molecule type" value="Genomic_DNA"/>
</dbReference>
<name>A0A840FBU8_9SPHN</name>
<reference evidence="1 2" key="1">
    <citation type="submission" date="2020-08" db="EMBL/GenBank/DDBJ databases">
        <title>Genomic Encyclopedia of Type Strains, Phase IV (KMG-IV): sequencing the most valuable type-strain genomes for metagenomic binning, comparative biology and taxonomic classification.</title>
        <authorList>
            <person name="Goeker M."/>
        </authorList>
    </citation>
    <scope>NUCLEOTIDE SEQUENCE [LARGE SCALE GENOMIC DNA]</scope>
    <source>
        <strain evidence="1 2">YC6723</strain>
    </source>
</reference>
<proteinExistence type="inferred from homology"/>
<dbReference type="RefSeq" id="WP_183984440.1">
    <property type="nucleotide sequence ID" value="NZ_JACIEV010000005.1"/>
</dbReference>
<sequence length="345" mass="38210">MDPLLYSTTALLGIITPLTVQGNFLRTLFFGATPIEFDTPEVMFDRVFDDKRIAPWVSPYAKGTPSQDRPFQTDRFAPGYIKPLDRIDAHKITRRRPGEPIGGELSLGQRRDLYFLDKLQAHKTKIERREEVMASEIIRTGGVVIEGVEYPRAVVSFGRKGSLTKTLTGAARWGQAGVSPVNDLEGWIQEVAEECGAAPSHVVFEKDAWKFFKADPNLKDKLDTTYQGNTSAVDLGYKPGLPGSPVFMGRIGTVELYVYNDTYEDVDGTTKKLLPQYTVIIGAPGAYEGTPCYGAILDPRNNYGATRLFSKNWIEENPAGEYLMTQSAPIFVPKRPNATACITVA</sequence>
<dbReference type="Proteomes" id="UP000529795">
    <property type="component" value="Unassembled WGS sequence"/>
</dbReference>
<organism evidence="1 2">
    <name type="scientific">Sphingomonas jinjuensis</name>
    <dbReference type="NCBI Taxonomy" id="535907"/>
    <lineage>
        <taxon>Bacteria</taxon>
        <taxon>Pseudomonadati</taxon>
        <taxon>Pseudomonadota</taxon>
        <taxon>Alphaproteobacteria</taxon>
        <taxon>Sphingomonadales</taxon>
        <taxon>Sphingomonadaceae</taxon>
        <taxon>Sphingomonas</taxon>
    </lineage>
</organism>
<keyword evidence="2" id="KW-1185">Reference proteome</keyword>
<dbReference type="Gene3D" id="3.15.30.10">
    <property type="entry name" value="putative capsid protein of prophage domain like"/>
    <property type="match status" value="1"/>
</dbReference>
<dbReference type="Gene3D" id="3.30.1930.10">
    <property type="entry name" value="capsid protein of prophage domain"/>
    <property type="match status" value="1"/>
</dbReference>
<evidence type="ECO:0000313" key="1">
    <source>
        <dbReference type="EMBL" id="MBB4154171.1"/>
    </source>
</evidence>
<protein>
    <recommendedName>
        <fullName evidence="3">Major capsid protein</fullName>
    </recommendedName>
</protein>
<evidence type="ECO:0000313" key="2">
    <source>
        <dbReference type="Proteomes" id="UP000529795"/>
    </source>
</evidence>
<comment type="caution">
    <text evidence="1">The sequence shown here is derived from an EMBL/GenBank/DDBJ whole genome shotgun (WGS) entry which is preliminary data.</text>
</comment>
<evidence type="ECO:0008006" key="3">
    <source>
        <dbReference type="Google" id="ProtNLM"/>
    </source>
</evidence>
<dbReference type="HAMAP" id="MF_04133">
    <property type="entry name" value="CAPSID_LAMBDA"/>
    <property type="match status" value="1"/>
</dbReference>
<gene>
    <name evidence="1" type="ORF">GGQ80_002081</name>
</gene>
<dbReference type="AlphaFoldDB" id="A0A840FBU8"/>
<dbReference type="Pfam" id="PF03864">
    <property type="entry name" value="Phage_cap_E"/>
    <property type="match status" value="1"/>
</dbReference>
<dbReference type="InterPro" id="IPR005564">
    <property type="entry name" value="Major_capsid_GpE"/>
</dbReference>
<accession>A0A840FBU8</accession>